<evidence type="ECO:0000256" key="1">
    <source>
        <dbReference type="SAM" id="MobiDB-lite"/>
    </source>
</evidence>
<organism evidence="2 3">
    <name type="scientific">Geranomyces variabilis</name>
    <dbReference type="NCBI Taxonomy" id="109894"/>
    <lineage>
        <taxon>Eukaryota</taxon>
        <taxon>Fungi</taxon>
        <taxon>Fungi incertae sedis</taxon>
        <taxon>Chytridiomycota</taxon>
        <taxon>Chytridiomycota incertae sedis</taxon>
        <taxon>Chytridiomycetes</taxon>
        <taxon>Spizellomycetales</taxon>
        <taxon>Powellomycetaceae</taxon>
        <taxon>Geranomyces</taxon>
    </lineage>
</organism>
<proteinExistence type="predicted"/>
<dbReference type="PANTHER" id="PTHR36986:SF1">
    <property type="entry name" value="UPF0643 PROTEIN PB2B2.08"/>
    <property type="match status" value="1"/>
</dbReference>
<name>A0AAD5XQU1_9FUNG</name>
<evidence type="ECO:0000313" key="2">
    <source>
        <dbReference type="EMBL" id="KAJ3184267.1"/>
    </source>
</evidence>
<accession>A0AAD5XQU1</accession>
<protein>
    <submittedName>
        <fullName evidence="2">Uncharacterized protein</fullName>
    </submittedName>
</protein>
<keyword evidence="3" id="KW-1185">Reference proteome</keyword>
<dbReference type="Proteomes" id="UP001212152">
    <property type="component" value="Unassembled WGS sequence"/>
</dbReference>
<dbReference type="EMBL" id="JADGJQ010000004">
    <property type="protein sequence ID" value="KAJ3184267.1"/>
    <property type="molecule type" value="Genomic_DNA"/>
</dbReference>
<comment type="caution">
    <text evidence="2">The sequence shown here is derived from an EMBL/GenBank/DDBJ whole genome shotgun (WGS) entry which is preliminary data.</text>
</comment>
<dbReference type="PANTHER" id="PTHR36986">
    <property type="entry name" value="UPF0643 PROTEIN PB2B2.08"/>
    <property type="match status" value="1"/>
</dbReference>
<dbReference type="AlphaFoldDB" id="A0AAD5XQU1"/>
<feature type="region of interest" description="Disordered" evidence="1">
    <location>
        <begin position="37"/>
        <end position="58"/>
    </location>
</feature>
<evidence type="ECO:0000313" key="3">
    <source>
        <dbReference type="Proteomes" id="UP001212152"/>
    </source>
</evidence>
<sequence length="243" mass="26671">MAPTILAIHEQPALKCPFASDTQPATSFGSSAKCPFATSTSSNSSSASSTASRSSSSASSAYPTFAKLLRPLDEKNLVISAQDKALATALRSLYPTTPHYRTAPLITSFNWADVAKLLPADNNDNDNDNDTQLSSTWYIVAFRSVRRADANSTLLYNADAAAHEEARNSGGILSYWYGELAADRRCLAMCVWASRDWALRATGKKAHLKAMRLAGRMYESYTLERYWLHKDVGVEGFRIEQIL</sequence>
<reference evidence="2" key="1">
    <citation type="submission" date="2020-05" db="EMBL/GenBank/DDBJ databases">
        <title>Phylogenomic resolution of chytrid fungi.</title>
        <authorList>
            <person name="Stajich J.E."/>
            <person name="Amses K."/>
            <person name="Simmons R."/>
            <person name="Seto K."/>
            <person name="Myers J."/>
            <person name="Bonds A."/>
            <person name="Quandt C.A."/>
            <person name="Barry K."/>
            <person name="Liu P."/>
            <person name="Grigoriev I."/>
            <person name="Longcore J.E."/>
            <person name="James T.Y."/>
        </authorList>
    </citation>
    <scope>NUCLEOTIDE SEQUENCE</scope>
    <source>
        <strain evidence="2">JEL0379</strain>
    </source>
</reference>
<gene>
    <name evidence="2" type="ORF">HDU87_005114</name>
</gene>